<evidence type="ECO:0000313" key="5">
    <source>
        <dbReference type="Proteomes" id="UP000665561"/>
    </source>
</evidence>
<protein>
    <submittedName>
        <fullName evidence="4">Glucosamine-6-phosphate deaminase</fullName>
    </submittedName>
</protein>
<keyword evidence="5" id="KW-1185">Reference proteome</keyword>
<evidence type="ECO:0000313" key="4">
    <source>
        <dbReference type="EMBL" id="NBD24292.1"/>
    </source>
</evidence>
<name>A0ABW9XNS5_9BACL</name>
<evidence type="ECO:0000256" key="1">
    <source>
        <dbReference type="ARBA" id="ARBA00022801"/>
    </source>
</evidence>
<dbReference type="InterPro" id="IPR006148">
    <property type="entry name" value="Glc/Gal-6P_isomerase"/>
</dbReference>
<evidence type="ECO:0000256" key="2">
    <source>
        <dbReference type="ARBA" id="ARBA00023277"/>
    </source>
</evidence>
<dbReference type="PANTHER" id="PTHR11280">
    <property type="entry name" value="GLUCOSAMINE-6-PHOSPHATE ISOMERASE"/>
    <property type="match status" value="1"/>
</dbReference>
<dbReference type="Pfam" id="PF01182">
    <property type="entry name" value="Glucosamine_iso"/>
    <property type="match status" value="1"/>
</dbReference>
<keyword evidence="1" id="KW-0378">Hydrolase</keyword>
<feature type="domain" description="Glucosamine/galactosamine-6-phosphate isomerase" evidence="3">
    <location>
        <begin position="13"/>
        <end position="226"/>
    </location>
</feature>
<dbReference type="PANTHER" id="PTHR11280:SF5">
    <property type="entry name" value="GLUCOSAMINE-6-PHOSPHATE ISOMERASE"/>
    <property type="match status" value="1"/>
</dbReference>
<evidence type="ECO:0000259" key="3">
    <source>
        <dbReference type="Pfam" id="PF01182"/>
    </source>
</evidence>
<proteinExistence type="predicted"/>
<dbReference type="EMBL" id="JAAAMV010000005">
    <property type="protein sequence ID" value="NBD24292.1"/>
    <property type="molecule type" value="Genomic_DNA"/>
</dbReference>
<dbReference type="RefSeq" id="WP_161743088.1">
    <property type="nucleotide sequence ID" value="NZ_JAAAMV010000005.1"/>
</dbReference>
<organism evidence="4 5">
    <name type="scientific">Paenibacillus glycinis</name>
    <dbReference type="NCBI Taxonomy" id="2697035"/>
    <lineage>
        <taxon>Bacteria</taxon>
        <taxon>Bacillati</taxon>
        <taxon>Bacillota</taxon>
        <taxon>Bacilli</taxon>
        <taxon>Bacillales</taxon>
        <taxon>Paenibacillaceae</taxon>
        <taxon>Paenibacillus</taxon>
    </lineage>
</organism>
<reference evidence="4 5" key="1">
    <citation type="submission" date="2020-01" db="EMBL/GenBank/DDBJ databases">
        <title>Paenibacillus soybeanensis sp. nov. isolated from the nodules of soybean (Glycine max(L.) Merr).</title>
        <authorList>
            <person name="Wang H."/>
        </authorList>
    </citation>
    <scope>NUCLEOTIDE SEQUENCE [LARGE SCALE GENOMIC DNA]</scope>
    <source>
        <strain evidence="4 5">T1</strain>
    </source>
</reference>
<comment type="caution">
    <text evidence="4">The sequence shown here is derived from an EMBL/GenBank/DDBJ whole genome shotgun (WGS) entry which is preliminary data.</text>
</comment>
<dbReference type="InterPro" id="IPR037171">
    <property type="entry name" value="NagB/RpiA_transferase-like"/>
</dbReference>
<dbReference type="CDD" id="cd01399">
    <property type="entry name" value="GlcN6P_deaminase"/>
    <property type="match status" value="1"/>
</dbReference>
<gene>
    <name evidence="4" type="ORF">GT019_10455</name>
</gene>
<keyword evidence="2" id="KW-0119">Carbohydrate metabolism</keyword>
<dbReference type="Proteomes" id="UP000665561">
    <property type="component" value="Unassembled WGS sequence"/>
</dbReference>
<sequence length="258" mass="28482">MKVHILPLEHIGPYIADQVTHTASAKPEALIAWTTGNTPLRTGIYRELIAREQANGLDLSSCWFVNPDEQIGIPRAHEESYYTYMKRHFFDHIRHSEDRRFIPDGAAADAAAECERMEQFIEDHGGIDYQLVGIGINGHICFIEPAASLPARCFVTDIADVNRRLYAPLFGGKLEDVPETAITFGWGTVMKSRRISLVAVGKDKAEIVARALLGPITTELPATLLQLHPNAEIVLDEAAAALYLQAQAEAAERRGARA</sequence>
<dbReference type="Gene3D" id="3.40.50.1360">
    <property type="match status" value="1"/>
</dbReference>
<dbReference type="InterPro" id="IPR004547">
    <property type="entry name" value="Glucosamine6P_isomerase"/>
</dbReference>
<dbReference type="SUPFAM" id="SSF100950">
    <property type="entry name" value="NagB/RpiA/CoA transferase-like"/>
    <property type="match status" value="1"/>
</dbReference>
<accession>A0ABW9XNS5</accession>